<dbReference type="GO" id="GO:0003924">
    <property type="term" value="F:GTPase activity"/>
    <property type="evidence" value="ECO:0007669"/>
    <property type="project" value="InterPro"/>
</dbReference>
<evidence type="ECO:0000256" key="13">
    <source>
        <dbReference type="PROSITE-ProRule" id="PRU10007"/>
    </source>
</evidence>
<reference evidence="16" key="1">
    <citation type="submission" date="2022-05" db="EMBL/GenBank/DDBJ databases">
        <authorList>
            <person name="Okamura Y."/>
        </authorList>
    </citation>
    <scope>NUCLEOTIDE SEQUENCE</scope>
</reference>
<dbReference type="GO" id="GO:0006081">
    <property type="term" value="P:aldehyde metabolic process"/>
    <property type="evidence" value="ECO:0007669"/>
    <property type="project" value="InterPro"/>
</dbReference>
<evidence type="ECO:0000256" key="7">
    <source>
        <dbReference type="ARBA" id="ARBA00023002"/>
    </source>
</evidence>
<dbReference type="Gene3D" id="3.40.309.10">
    <property type="entry name" value="Aldehyde Dehydrogenase, Chain A, domain 2"/>
    <property type="match status" value="1"/>
</dbReference>
<comment type="similarity">
    <text evidence="2 14">Belongs to the aldehyde dehydrogenase family.</text>
</comment>
<dbReference type="Gene3D" id="3.40.50.300">
    <property type="entry name" value="P-loop containing nucleotide triphosphate hydrolases"/>
    <property type="match status" value="1"/>
</dbReference>
<dbReference type="CDD" id="cd01870">
    <property type="entry name" value="RhoA_like"/>
    <property type="match status" value="1"/>
</dbReference>
<feature type="domain" description="Aldehyde dehydrogenase" evidence="15">
    <location>
        <begin position="10"/>
        <end position="441"/>
    </location>
</feature>
<dbReference type="InterPro" id="IPR016161">
    <property type="entry name" value="Ald_DH/histidinol_DH"/>
</dbReference>
<dbReference type="PANTHER" id="PTHR43570">
    <property type="entry name" value="ALDEHYDE DEHYDROGENASE"/>
    <property type="match status" value="1"/>
</dbReference>
<evidence type="ECO:0000256" key="5">
    <source>
        <dbReference type="ARBA" id="ARBA00022481"/>
    </source>
</evidence>
<dbReference type="Gene3D" id="3.40.605.10">
    <property type="entry name" value="Aldehyde Dehydrogenase, Chain A, domain 1"/>
    <property type="match status" value="1"/>
</dbReference>
<comment type="caution">
    <text evidence="16">The sequence shown here is derived from an EMBL/GenBank/DDBJ whole genome shotgun (WGS) entry which is preliminary data.</text>
</comment>
<dbReference type="SUPFAM" id="SSF53720">
    <property type="entry name" value="ALDH-like"/>
    <property type="match status" value="1"/>
</dbReference>
<dbReference type="FunFam" id="3.40.309.10:FF:000003">
    <property type="entry name" value="Aldehyde dehydrogenase"/>
    <property type="match status" value="1"/>
</dbReference>
<dbReference type="Pfam" id="PF00171">
    <property type="entry name" value="Aldedh"/>
    <property type="match status" value="1"/>
</dbReference>
<dbReference type="InterPro" id="IPR029510">
    <property type="entry name" value="Ald_DH_CS_GLU"/>
</dbReference>
<comment type="similarity">
    <text evidence="3">Belongs to the small GTPase superfamily. Rho family.</text>
</comment>
<dbReference type="InterPro" id="IPR015590">
    <property type="entry name" value="Aldehyde_DH_dom"/>
</dbReference>
<keyword evidence="11" id="KW-0449">Lipoprotein</keyword>
<keyword evidence="4" id="KW-1003">Cell membrane</keyword>
<evidence type="ECO:0000313" key="16">
    <source>
        <dbReference type="EMBL" id="CAH4030316.1"/>
    </source>
</evidence>
<dbReference type="NCBIfam" id="TIGR00231">
    <property type="entry name" value="small_GTP"/>
    <property type="match status" value="1"/>
</dbReference>
<dbReference type="GO" id="GO:0005737">
    <property type="term" value="C:cytoplasm"/>
    <property type="evidence" value="ECO:0007669"/>
    <property type="project" value="TreeGrafter"/>
</dbReference>
<dbReference type="InterPro" id="IPR027417">
    <property type="entry name" value="P-loop_NTPase"/>
</dbReference>
<dbReference type="SMART" id="SM00175">
    <property type="entry name" value="RAB"/>
    <property type="match status" value="1"/>
</dbReference>
<evidence type="ECO:0000256" key="11">
    <source>
        <dbReference type="ARBA" id="ARBA00023288"/>
    </source>
</evidence>
<dbReference type="PROSITE" id="PS51419">
    <property type="entry name" value="RAB"/>
    <property type="match status" value="1"/>
</dbReference>
<accession>A0A9P0TI38</accession>
<name>A0A9P0TI38_PIEBR</name>
<dbReference type="InterPro" id="IPR016163">
    <property type="entry name" value="Ald_DH_C"/>
</dbReference>
<dbReference type="CDD" id="cd07132">
    <property type="entry name" value="ALDH_F3AB"/>
    <property type="match status" value="1"/>
</dbReference>
<dbReference type="InterPro" id="IPR005225">
    <property type="entry name" value="Small_GTP-bd"/>
</dbReference>
<proteinExistence type="inferred from homology"/>
<keyword evidence="9" id="KW-0342">GTP-binding</keyword>
<keyword evidence="10" id="KW-0472">Membrane</keyword>
<keyword evidence="7 14" id="KW-0560">Oxidoreductase</keyword>
<dbReference type="FunFam" id="3.40.50.300:FF:000095">
    <property type="entry name" value="Rho-related GTP-binding protein RhoC"/>
    <property type="match status" value="1"/>
</dbReference>
<dbReference type="InterPro" id="IPR016162">
    <property type="entry name" value="Ald_DH_N"/>
</dbReference>
<keyword evidence="6" id="KW-0547">Nucleotide-binding</keyword>
<evidence type="ECO:0000256" key="10">
    <source>
        <dbReference type="ARBA" id="ARBA00023136"/>
    </source>
</evidence>
<protein>
    <recommendedName>
        <fullName evidence="15">Aldehyde dehydrogenase domain-containing protein</fullName>
    </recommendedName>
</protein>
<dbReference type="FunFam" id="3.40.605.10:FF:000004">
    <property type="entry name" value="Aldehyde dehydrogenase"/>
    <property type="match status" value="1"/>
</dbReference>
<dbReference type="InterPro" id="IPR012394">
    <property type="entry name" value="Aldehyde_DH_NAD(P)"/>
</dbReference>
<evidence type="ECO:0000256" key="3">
    <source>
        <dbReference type="ARBA" id="ARBA00010142"/>
    </source>
</evidence>
<keyword evidence="17" id="KW-1185">Reference proteome</keyword>
<organism evidence="16 17">
    <name type="scientific">Pieris brassicae</name>
    <name type="common">White butterfly</name>
    <name type="synonym">Large white butterfly</name>
    <dbReference type="NCBI Taxonomy" id="7116"/>
    <lineage>
        <taxon>Eukaryota</taxon>
        <taxon>Metazoa</taxon>
        <taxon>Ecdysozoa</taxon>
        <taxon>Arthropoda</taxon>
        <taxon>Hexapoda</taxon>
        <taxon>Insecta</taxon>
        <taxon>Pterygota</taxon>
        <taxon>Neoptera</taxon>
        <taxon>Endopterygota</taxon>
        <taxon>Lepidoptera</taxon>
        <taxon>Glossata</taxon>
        <taxon>Ditrysia</taxon>
        <taxon>Papilionoidea</taxon>
        <taxon>Pieridae</taxon>
        <taxon>Pierinae</taxon>
        <taxon>Pieris</taxon>
    </lineage>
</organism>
<comment type="subcellular location">
    <subcellularLocation>
        <location evidence="1">Cell membrane</location>
        <topology evidence="1">Lipid-anchor</topology>
    </subcellularLocation>
</comment>
<dbReference type="Proteomes" id="UP001152562">
    <property type="component" value="Unassembled WGS sequence"/>
</dbReference>
<dbReference type="SMART" id="SM00176">
    <property type="entry name" value="RAN"/>
    <property type="match status" value="1"/>
</dbReference>
<evidence type="ECO:0000256" key="2">
    <source>
        <dbReference type="ARBA" id="ARBA00009986"/>
    </source>
</evidence>
<dbReference type="GO" id="GO:0004029">
    <property type="term" value="F:aldehyde dehydrogenase (NAD+) activity"/>
    <property type="evidence" value="ECO:0007669"/>
    <property type="project" value="TreeGrafter"/>
</dbReference>
<sequence>MTYGNLSPSKAKPVNIGEVVEKARDAFNRGITKPLEWRKKQLKSLLRMYEENYNVMIEVLQKDLRRSKTEAVLLEVEYLINDLKNTIHYLEEWAKPERPSKGLVNILDDVVVYNDPYGLVLIIGAWNYPLQLLLLPMAGAIAAGNAVVVKPSELAEASATFIAETLPKYLDSDAIAVVEGGPEETTELLKNRFDYIFYTGGTNVGKIVYSAATKNLTPVTLELGGKSPTYIDNTVDMEVTTKRILWGKFINAGQTCIAPDYVLCSREVQDKFVEYAKTILKEWYGEDPQKSSDLCRIINGRHYSRLQALLNASKDKVAIGGKSDSQDRYISPTILTNVSPDDKIMEDEIFGPILPIVPVENAYEAIKFINAREHPLVLYVFSEQKNIQKLFTEQTRSGSLCVNDTIMFYGVDTLPFGGVGNSGVGAYHGKASFDTFTHKKSCLIKNFAAIGEKLASGRYPPYTDGKLSFISMLMRKRHGPSLKFLPYLLTFALGASVAYGITVWQKMGESSGPMAAIRKKLVIVGDGACGKTCLLIVFSKDQFPEVYVPTVFENYVADIEVDGKQVELALWDTAGQEDYDRLRPLSYPDTDVILMCFSVDSPDSLENIPEKWTPEVKHFCPNVPIILVGNKKDLRNDPATINELRKMKQEPVKPQEGRAMAEKINAFAYLECSAKSKEGVREVFETATRAALQVKKKKKTRCSLL</sequence>
<dbReference type="PROSITE" id="PS00687">
    <property type="entry name" value="ALDEHYDE_DEHYDR_GLU"/>
    <property type="match status" value="1"/>
</dbReference>
<evidence type="ECO:0000256" key="4">
    <source>
        <dbReference type="ARBA" id="ARBA00022475"/>
    </source>
</evidence>
<keyword evidence="12" id="KW-0636">Prenylation</keyword>
<dbReference type="Pfam" id="PF00071">
    <property type="entry name" value="Ras"/>
    <property type="match status" value="1"/>
</dbReference>
<dbReference type="SUPFAM" id="SSF52540">
    <property type="entry name" value="P-loop containing nucleoside triphosphate hydrolases"/>
    <property type="match status" value="1"/>
</dbReference>
<dbReference type="PROSITE" id="PS00070">
    <property type="entry name" value="ALDEHYDE_DEHYDR_CYS"/>
    <property type="match status" value="1"/>
</dbReference>
<evidence type="ECO:0000256" key="9">
    <source>
        <dbReference type="ARBA" id="ARBA00023134"/>
    </source>
</evidence>
<dbReference type="PROSITE" id="PS51420">
    <property type="entry name" value="RHO"/>
    <property type="match status" value="1"/>
</dbReference>
<dbReference type="GO" id="GO:0032154">
    <property type="term" value="C:cleavage furrow"/>
    <property type="evidence" value="ECO:0007669"/>
    <property type="project" value="UniProtKB-ARBA"/>
</dbReference>
<dbReference type="InterPro" id="IPR001806">
    <property type="entry name" value="Small_GTPase"/>
</dbReference>
<dbReference type="AlphaFoldDB" id="A0A9P0TI38"/>
<evidence type="ECO:0000256" key="14">
    <source>
        <dbReference type="RuleBase" id="RU003345"/>
    </source>
</evidence>
<dbReference type="GO" id="GO:0000915">
    <property type="term" value="P:actomyosin contractile ring assembly"/>
    <property type="evidence" value="ECO:0007669"/>
    <property type="project" value="UniProtKB-ARBA"/>
</dbReference>
<gene>
    <name evidence="16" type="ORF">PIBRA_LOCUS6979</name>
</gene>
<evidence type="ECO:0000256" key="8">
    <source>
        <dbReference type="ARBA" id="ARBA00023027"/>
    </source>
</evidence>
<keyword evidence="8" id="KW-0520">NAD</keyword>
<evidence type="ECO:0000259" key="15">
    <source>
        <dbReference type="Pfam" id="PF00171"/>
    </source>
</evidence>
<dbReference type="SMART" id="SM00173">
    <property type="entry name" value="RAS"/>
    <property type="match status" value="1"/>
</dbReference>
<dbReference type="InterPro" id="IPR016160">
    <property type="entry name" value="Ald_DH_CS_CYS"/>
</dbReference>
<dbReference type="GO" id="GO:0005525">
    <property type="term" value="F:GTP binding"/>
    <property type="evidence" value="ECO:0007669"/>
    <property type="project" value="UniProtKB-KW"/>
</dbReference>
<evidence type="ECO:0000313" key="17">
    <source>
        <dbReference type="Proteomes" id="UP001152562"/>
    </source>
</evidence>
<evidence type="ECO:0000256" key="1">
    <source>
        <dbReference type="ARBA" id="ARBA00004193"/>
    </source>
</evidence>
<dbReference type="EMBL" id="CALOZG010000010">
    <property type="protein sequence ID" value="CAH4030316.1"/>
    <property type="molecule type" value="Genomic_DNA"/>
</dbReference>
<feature type="active site" evidence="13">
    <location>
        <position position="222"/>
    </location>
</feature>
<dbReference type="PROSITE" id="PS51421">
    <property type="entry name" value="RAS"/>
    <property type="match status" value="1"/>
</dbReference>
<keyword evidence="5" id="KW-0488">Methylation</keyword>
<dbReference type="PANTHER" id="PTHR43570:SF16">
    <property type="entry name" value="ALDEHYDE DEHYDROGENASE TYPE III, ISOFORM Q"/>
    <property type="match status" value="1"/>
</dbReference>
<dbReference type="PRINTS" id="PR00449">
    <property type="entry name" value="RASTRNSFRMNG"/>
</dbReference>
<dbReference type="SMART" id="SM00174">
    <property type="entry name" value="RHO"/>
    <property type="match status" value="1"/>
</dbReference>
<evidence type="ECO:0000256" key="12">
    <source>
        <dbReference type="ARBA" id="ARBA00023289"/>
    </source>
</evidence>
<evidence type="ECO:0000256" key="6">
    <source>
        <dbReference type="ARBA" id="ARBA00022741"/>
    </source>
</evidence>